<accession>A0A162A2F2</accession>
<dbReference type="Gramene" id="KZM94110">
    <property type="protein sequence ID" value="KZM94110"/>
    <property type="gene ID" value="DCAR_017355"/>
</dbReference>
<dbReference type="Pfam" id="PF12274">
    <property type="entry name" value="DUF3615"/>
    <property type="match status" value="1"/>
</dbReference>
<reference evidence="2" key="1">
    <citation type="journal article" date="2016" name="Nat. Genet.">
        <title>A high-quality carrot genome assembly provides new insights into carotenoid accumulation and asterid genome evolution.</title>
        <authorList>
            <person name="Iorizzo M."/>
            <person name="Ellison S."/>
            <person name="Senalik D."/>
            <person name="Zeng P."/>
            <person name="Satapoomin P."/>
            <person name="Huang J."/>
            <person name="Bowman M."/>
            <person name="Iovene M."/>
            <person name="Sanseverino W."/>
            <person name="Cavagnaro P."/>
            <person name="Yildiz M."/>
            <person name="Macko-Podgorni A."/>
            <person name="Moranska E."/>
            <person name="Grzebelus E."/>
            <person name="Grzebelus D."/>
            <person name="Ashrafi H."/>
            <person name="Zheng Z."/>
            <person name="Cheng S."/>
            <person name="Spooner D."/>
            <person name="Van Deynze A."/>
            <person name="Simon P."/>
        </authorList>
    </citation>
    <scope>NUCLEOTIDE SEQUENCE [LARGE SCALE GENOMIC DNA]</scope>
    <source>
        <tissue evidence="2">Leaf</tissue>
    </source>
</reference>
<proteinExistence type="predicted"/>
<dbReference type="EMBL" id="LNRQ01000005">
    <property type="protein sequence ID" value="KZM94110.1"/>
    <property type="molecule type" value="Genomic_DNA"/>
</dbReference>
<gene>
    <name evidence="2" type="ORF">DCAR_017355</name>
    <name evidence="3" type="ORF">DCAR_0519836</name>
</gene>
<name>A0A162A2F2_DAUCS</name>
<evidence type="ECO:0000313" key="2">
    <source>
        <dbReference type="EMBL" id="KZM94110.1"/>
    </source>
</evidence>
<dbReference type="EMBL" id="CP093347">
    <property type="protein sequence ID" value="WOH00473.1"/>
    <property type="molecule type" value="Genomic_DNA"/>
</dbReference>
<evidence type="ECO:0000259" key="1">
    <source>
        <dbReference type="Pfam" id="PF12274"/>
    </source>
</evidence>
<evidence type="ECO:0000313" key="4">
    <source>
        <dbReference type="Proteomes" id="UP000077755"/>
    </source>
</evidence>
<reference evidence="3" key="2">
    <citation type="submission" date="2022-03" db="EMBL/GenBank/DDBJ databases">
        <title>Draft title - Genomic analysis of global carrot germplasm unveils the trajectory of domestication and the origin of high carotenoid orange carrot.</title>
        <authorList>
            <person name="Iorizzo M."/>
            <person name="Ellison S."/>
            <person name="Senalik D."/>
            <person name="Macko-Podgorni A."/>
            <person name="Grzebelus D."/>
            <person name="Bostan H."/>
            <person name="Rolling W."/>
            <person name="Curaba J."/>
            <person name="Simon P."/>
        </authorList>
    </citation>
    <scope>NUCLEOTIDE SEQUENCE</scope>
    <source>
        <tissue evidence="3">Leaf</tissue>
    </source>
</reference>
<dbReference type="AlphaFoldDB" id="A0A162A2F2"/>
<feature type="domain" description="DUF3615" evidence="1">
    <location>
        <begin position="124"/>
        <end position="200"/>
    </location>
</feature>
<keyword evidence="4" id="KW-1185">Reference proteome</keyword>
<dbReference type="Proteomes" id="UP000077755">
    <property type="component" value="Chromosome 5"/>
</dbReference>
<protein>
    <recommendedName>
        <fullName evidence="1">DUF3615 domain-containing protein</fullName>
    </recommendedName>
</protein>
<sequence>MGWLSERETAELSEKIENAIDFRASRRFFKHFRQLKVEQLEGLCVPEIFMPQHLTTFFSVGYDSNSALSEGSQSSNNSSREEWSQVFDRDGCFRFYHILSLFPPSDDLSGMKMLYRQTLCWAHFAVTSYNENHGADYELVAPLVSFPFYHVEWHGYHAYVNFFAKPKNSDSSPDLFFAELVACGDSANEVLKCCILKPRPSPVAQAFDHVEFWLPAGEEYHSPSIMF</sequence>
<organism evidence="2">
    <name type="scientific">Daucus carota subsp. sativus</name>
    <name type="common">Carrot</name>
    <dbReference type="NCBI Taxonomy" id="79200"/>
    <lineage>
        <taxon>Eukaryota</taxon>
        <taxon>Viridiplantae</taxon>
        <taxon>Streptophyta</taxon>
        <taxon>Embryophyta</taxon>
        <taxon>Tracheophyta</taxon>
        <taxon>Spermatophyta</taxon>
        <taxon>Magnoliopsida</taxon>
        <taxon>eudicotyledons</taxon>
        <taxon>Gunneridae</taxon>
        <taxon>Pentapetalae</taxon>
        <taxon>asterids</taxon>
        <taxon>campanulids</taxon>
        <taxon>Apiales</taxon>
        <taxon>Apiaceae</taxon>
        <taxon>Apioideae</taxon>
        <taxon>Scandiceae</taxon>
        <taxon>Daucinae</taxon>
        <taxon>Daucus</taxon>
        <taxon>Daucus sect. Daucus</taxon>
    </lineage>
</organism>
<dbReference type="KEGG" id="dcr:108219960"/>
<dbReference type="OrthoDB" id="10635492at2759"/>
<dbReference type="InterPro" id="IPR022059">
    <property type="entry name" value="DUF3615"/>
</dbReference>
<evidence type="ECO:0000313" key="3">
    <source>
        <dbReference type="EMBL" id="WOH00473.1"/>
    </source>
</evidence>